<dbReference type="PANTHER" id="PTHR23538">
    <property type="entry name" value="44.5 KD BACTERIOCHLOROPHYLL SYNTHASE SUBUNIT"/>
    <property type="match status" value="1"/>
</dbReference>
<feature type="transmembrane region" description="Helical" evidence="6">
    <location>
        <begin position="174"/>
        <end position="197"/>
    </location>
</feature>
<accession>A0A110B511</accession>
<feature type="transmembrane region" description="Helical" evidence="6">
    <location>
        <begin position="290"/>
        <end position="315"/>
    </location>
</feature>
<dbReference type="InterPro" id="IPR036259">
    <property type="entry name" value="MFS_trans_sf"/>
</dbReference>
<organism evidence="7 8">
    <name type="scientific">Halorhodospira halochloris</name>
    <name type="common">Ectothiorhodospira halochloris</name>
    <dbReference type="NCBI Taxonomy" id="1052"/>
    <lineage>
        <taxon>Bacteria</taxon>
        <taxon>Pseudomonadati</taxon>
        <taxon>Pseudomonadota</taxon>
        <taxon>Gammaproteobacteria</taxon>
        <taxon>Chromatiales</taxon>
        <taxon>Ectothiorhodospiraceae</taxon>
        <taxon>Halorhodospira</taxon>
    </lineage>
</organism>
<reference evidence="7" key="1">
    <citation type="submission" date="2016-02" db="EMBL/GenBank/DDBJ databases">
        <title>Halorhodospira halochloris DSM-1059 complete genome, version 2.</title>
        <authorList>
            <person name="Tsukatani Y."/>
        </authorList>
    </citation>
    <scope>NUCLEOTIDE SEQUENCE</scope>
    <source>
        <strain evidence="7">DSM 1059</strain>
    </source>
</reference>
<gene>
    <name evidence="7" type="ORF">HH1059_06110</name>
</gene>
<feature type="transmembrane region" description="Helical" evidence="6">
    <location>
        <begin position="349"/>
        <end position="372"/>
    </location>
</feature>
<feature type="transmembrane region" description="Helical" evidence="6">
    <location>
        <begin position="203"/>
        <end position="225"/>
    </location>
</feature>
<feature type="transmembrane region" description="Helical" evidence="6">
    <location>
        <begin position="102"/>
        <end position="122"/>
    </location>
</feature>
<evidence type="ECO:0000256" key="4">
    <source>
        <dbReference type="ARBA" id="ARBA00022989"/>
    </source>
</evidence>
<feature type="transmembrane region" description="Helical" evidence="6">
    <location>
        <begin position="61"/>
        <end position="81"/>
    </location>
</feature>
<feature type="transmembrane region" description="Helical" evidence="6">
    <location>
        <begin position="384"/>
        <end position="408"/>
    </location>
</feature>
<keyword evidence="5 6" id="KW-0472">Membrane</keyword>
<dbReference type="AlphaFoldDB" id="A0A110B511"/>
<dbReference type="PANTHER" id="PTHR23538:SF1">
    <property type="entry name" value="44.5 KD BACTERIOCHLOROPHYLL SYNTHASE SUBUNIT"/>
    <property type="match status" value="1"/>
</dbReference>
<evidence type="ECO:0000256" key="6">
    <source>
        <dbReference type="SAM" id="Phobius"/>
    </source>
</evidence>
<dbReference type="InterPro" id="IPR004896">
    <property type="entry name" value="PucC-rel"/>
</dbReference>
<dbReference type="SUPFAM" id="SSF103473">
    <property type="entry name" value="MFS general substrate transporter"/>
    <property type="match status" value="1"/>
</dbReference>
<dbReference type="EMBL" id="AP017372">
    <property type="protein sequence ID" value="BAU57298.1"/>
    <property type="molecule type" value="Genomic_DNA"/>
</dbReference>
<keyword evidence="3 6" id="KW-0812">Transmembrane</keyword>
<dbReference type="InterPro" id="IPR026036">
    <property type="entry name" value="PucC"/>
</dbReference>
<feature type="transmembrane region" description="Helical" evidence="6">
    <location>
        <begin position="32"/>
        <end position="49"/>
    </location>
</feature>
<dbReference type="Gene3D" id="1.20.1250.20">
    <property type="entry name" value="MFS general substrate transporter like domains"/>
    <property type="match status" value="1"/>
</dbReference>
<name>A0A110B511_HALHR</name>
<dbReference type="CDD" id="cd06176">
    <property type="entry name" value="MFS_BCD_PucC-like"/>
    <property type="match status" value="1"/>
</dbReference>
<keyword evidence="8" id="KW-1185">Reference proteome</keyword>
<dbReference type="Pfam" id="PF03209">
    <property type="entry name" value="PUCC"/>
    <property type="match status" value="1"/>
</dbReference>
<comment type="subcellular location">
    <subcellularLocation>
        <location evidence="1">Membrane</location>
        <topology evidence="1">Multi-pass membrane protein</topology>
    </subcellularLocation>
</comment>
<feature type="transmembrane region" description="Helical" evidence="6">
    <location>
        <begin position="428"/>
        <end position="453"/>
    </location>
</feature>
<feature type="transmembrane region" description="Helical" evidence="6">
    <location>
        <begin position="134"/>
        <end position="153"/>
    </location>
</feature>
<feature type="transmembrane region" description="Helical" evidence="6">
    <location>
        <begin position="322"/>
        <end position="343"/>
    </location>
</feature>
<evidence type="ECO:0000256" key="5">
    <source>
        <dbReference type="ARBA" id="ARBA00023136"/>
    </source>
</evidence>
<feature type="transmembrane region" description="Helical" evidence="6">
    <location>
        <begin position="257"/>
        <end position="278"/>
    </location>
</feature>
<evidence type="ECO:0000313" key="8">
    <source>
        <dbReference type="Proteomes" id="UP000218890"/>
    </source>
</evidence>
<sequence length="475" mass="50490">MSQWVGNFYRNFSRFALPFADATTEQLPMTRIFRLALFQITVGMMYVLFTGTLNRVMIHELGIAAALLGAMLALPVLLAPLRLLIGHRSDHHPSHLGWRRVPYLWMGTLFQFGGLAIMPFAILVQSEHAADYPLLASLGAGLAFLLAGIGVHMTQTAGLSLTNDLAPDDKVARVVGLMYIMLLIGMVIAAATFWYFLSDYSHYRLIQVIQGAAVATWALNIIALWKQEPRDPSRTRVDRPRPSFASAWQSFSEMGPVARLLVVIGLGAAGFGMQDIIIEPYGARVLDLEVAGTTLLTGLWAVGMLVGFSVCGALLDKGSNPYRVVAAGALIGVVAFAMVIASAPLESPMLFRMGNFVIGLGAGLFYVGTLVATMELAPPEKSGFAIGAWGAVQATALGAALATGAGLSDLISALGAAGMLGEIFTHPAAGYSVVYSLEIVLLVAMVVAAWPLARINRNQSGSSTSSSRFGLADNG</sequence>
<protein>
    <submittedName>
        <fullName evidence="7">PucC protein</fullName>
    </submittedName>
</protein>
<keyword evidence="4 6" id="KW-1133">Transmembrane helix</keyword>
<evidence type="ECO:0000313" key="7">
    <source>
        <dbReference type="EMBL" id="BAU57298.1"/>
    </source>
</evidence>
<dbReference type="Proteomes" id="UP000218890">
    <property type="component" value="Chromosome"/>
</dbReference>
<dbReference type="OrthoDB" id="8558818at2"/>
<evidence type="ECO:0000256" key="3">
    <source>
        <dbReference type="ARBA" id="ARBA00022692"/>
    </source>
</evidence>
<proteinExistence type="inferred from homology"/>
<evidence type="ECO:0000256" key="2">
    <source>
        <dbReference type="ARBA" id="ARBA00008412"/>
    </source>
</evidence>
<dbReference type="GO" id="GO:0016020">
    <property type="term" value="C:membrane"/>
    <property type="evidence" value="ECO:0007669"/>
    <property type="project" value="UniProtKB-SubCell"/>
</dbReference>
<dbReference type="RefSeq" id="WP_096408154.1">
    <property type="nucleotide sequence ID" value="NZ_AP017372.2"/>
</dbReference>
<comment type="similarity">
    <text evidence="2">Belongs to the PucC family.</text>
</comment>
<dbReference type="KEGG" id="hhk:HH1059_06110"/>
<dbReference type="PIRSF" id="PIRSF016565">
    <property type="entry name" value="PucC"/>
    <property type="match status" value="1"/>
</dbReference>
<evidence type="ECO:0000256" key="1">
    <source>
        <dbReference type="ARBA" id="ARBA00004141"/>
    </source>
</evidence>